<dbReference type="InterPro" id="IPR007577">
    <property type="entry name" value="GlycoTrfase_DXD_sugar-bd_CS"/>
</dbReference>
<dbReference type="EMBL" id="WWEO01000030">
    <property type="protein sequence ID" value="NCD67897.1"/>
    <property type="molecule type" value="Genomic_DNA"/>
</dbReference>
<keyword evidence="2" id="KW-1185">Reference proteome</keyword>
<dbReference type="RefSeq" id="WP_166583924.1">
    <property type="nucleotide sequence ID" value="NZ_WWEO01000030.1"/>
</dbReference>
<reference evidence="1" key="2">
    <citation type="submission" date="2020-10" db="EMBL/GenBank/DDBJ databases">
        <title>Mucilaginibacter sp. nov., isolated from soil.</title>
        <authorList>
            <person name="Jeon C.O."/>
        </authorList>
    </citation>
    <scope>NUCLEOTIDE SEQUENCE</scope>
    <source>
        <strain evidence="1">R11</strain>
    </source>
</reference>
<organism evidence="1 2">
    <name type="scientific">Mucilaginibacter agri</name>
    <dbReference type="NCBI Taxonomy" id="2695265"/>
    <lineage>
        <taxon>Bacteria</taxon>
        <taxon>Pseudomonadati</taxon>
        <taxon>Bacteroidota</taxon>
        <taxon>Sphingobacteriia</taxon>
        <taxon>Sphingobacteriales</taxon>
        <taxon>Sphingobacteriaceae</taxon>
        <taxon>Mucilaginibacter</taxon>
    </lineage>
</organism>
<dbReference type="Proteomes" id="UP000638732">
    <property type="component" value="Unassembled WGS sequence"/>
</dbReference>
<dbReference type="PANTHER" id="PTHR31834">
    <property type="entry name" value="INITIATION-SPECIFIC ALPHA-1,6-MANNOSYLTRANSFERASE"/>
    <property type="match status" value="1"/>
</dbReference>
<accession>A0A966DS56</accession>
<sequence length="289" mass="33601">MLTKQFVLVMTNPNIEKDDYKTRSNFIREFIQRSNLQSSQPPSLSNEIPKMIVQFWDNFDDLPDDVGACIETWKSTRELGFNHQIFDKQQAGDYILKKLDVRHKLAFDKCYHPAMQSDFFRLCYIFIDGGCYIDVDDKYTGVPINKHFDDCRLKIQPLCYDIATNTMVPPSIFTKQGANNEHWIFYFNNNPLIAKKGNIIVGSALNRALLSLENNAANELPEIQSTTGPGNLTKTIFDNMLANITIEDTMFIFRDWENTAKNEWNLSYRNDARNWRHSNGQVYSSRKHQ</sequence>
<dbReference type="GO" id="GO:0000009">
    <property type="term" value="F:alpha-1,6-mannosyltransferase activity"/>
    <property type="evidence" value="ECO:0007669"/>
    <property type="project" value="InterPro"/>
</dbReference>
<evidence type="ECO:0000313" key="2">
    <source>
        <dbReference type="Proteomes" id="UP000638732"/>
    </source>
</evidence>
<dbReference type="Gene3D" id="3.90.550.20">
    <property type="match status" value="1"/>
</dbReference>
<comment type="caution">
    <text evidence="1">The sequence shown here is derived from an EMBL/GenBank/DDBJ whole genome shotgun (WGS) entry which is preliminary data.</text>
</comment>
<evidence type="ECO:0008006" key="3">
    <source>
        <dbReference type="Google" id="ProtNLM"/>
    </source>
</evidence>
<dbReference type="Pfam" id="PF04488">
    <property type="entry name" value="Gly_transf_sug"/>
    <property type="match status" value="1"/>
</dbReference>
<dbReference type="PANTHER" id="PTHR31834:SF1">
    <property type="entry name" value="INITIATION-SPECIFIC ALPHA-1,6-MANNOSYLTRANSFERASE"/>
    <property type="match status" value="1"/>
</dbReference>
<dbReference type="AlphaFoldDB" id="A0A966DS56"/>
<reference evidence="1" key="1">
    <citation type="submission" date="2020-01" db="EMBL/GenBank/DDBJ databases">
        <authorList>
            <person name="Seo Y.L."/>
        </authorList>
    </citation>
    <scope>NUCLEOTIDE SEQUENCE</scope>
    <source>
        <strain evidence="1">R11</strain>
    </source>
</reference>
<protein>
    <recommendedName>
        <fullName evidence="3">Glycosyltransferase sugar-binding region containing DXD motif-containing protein</fullName>
    </recommendedName>
</protein>
<evidence type="ECO:0000313" key="1">
    <source>
        <dbReference type="EMBL" id="NCD67897.1"/>
    </source>
</evidence>
<dbReference type="InterPro" id="IPR029044">
    <property type="entry name" value="Nucleotide-diphossugar_trans"/>
</dbReference>
<dbReference type="SUPFAM" id="SSF53448">
    <property type="entry name" value="Nucleotide-diphospho-sugar transferases"/>
    <property type="match status" value="1"/>
</dbReference>
<gene>
    <name evidence="1" type="ORF">GSY63_00840</name>
</gene>
<name>A0A966DS56_9SPHI</name>
<proteinExistence type="predicted"/>
<dbReference type="InterPro" id="IPR039367">
    <property type="entry name" value="Och1-like"/>
</dbReference>
<dbReference type="GO" id="GO:0006487">
    <property type="term" value="P:protein N-linked glycosylation"/>
    <property type="evidence" value="ECO:0007669"/>
    <property type="project" value="TreeGrafter"/>
</dbReference>